<proteinExistence type="predicted"/>
<protein>
    <submittedName>
        <fullName evidence="1">TonB box, N-terminal</fullName>
    </submittedName>
</protein>
<reference evidence="1" key="1">
    <citation type="submission" date="2004-05" db="EMBL/GenBank/DDBJ databases">
        <authorList>
            <person name="Town C.D."/>
        </authorList>
    </citation>
    <scope>NUCLEOTIDE SEQUENCE</scope>
</reference>
<reference evidence="1" key="2">
    <citation type="submission" date="2007-03" db="EMBL/GenBank/DDBJ databases">
        <authorList>
            <consortium name="The International Medicago Genome Annotation Group"/>
        </authorList>
    </citation>
    <scope>NUCLEOTIDE SEQUENCE</scope>
</reference>
<gene>
    <name evidence="1" type="ORF">MtrDRAFT_AC148918g32v2</name>
</gene>
<dbReference type="EMBL" id="AC148918">
    <property type="protein sequence ID" value="ABN05822.1"/>
    <property type="molecule type" value="Genomic_DNA"/>
</dbReference>
<evidence type="ECO:0000313" key="1">
    <source>
        <dbReference type="EMBL" id="ABN05822.1"/>
    </source>
</evidence>
<organism evidence="1">
    <name type="scientific">Medicago truncatula</name>
    <name type="common">Barrel medic</name>
    <name type="synonym">Medicago tribuloides</name>
    <dbReference type="NCBI Taxonomy" id="3880"/>
    <lineage>
        <taxon>Eukaryota</taxon>
        <taxon>Viridiplantae</taxon>
        <taxon>Streptophyta</taxon>
        <taxon>Embryophyta</taxon>
        <taxon>Tracheophyta</taxon>
        <taxon>Spermatophyta</taxon>
        <taxon>Magnoliopsida</taxon>
        <taxon>eudicotyledons</taxon>
        <taxon>Gunneridae</taxon>
        <taxon>Pentapetalae</taxon>
        <taxon>rosids</taxon>
        <taxon>fabids</taxon>
        <taxon>Fabales</taxon>
        <taxon>Fabaceae</taxon>
        <taxon>Papilionoideae</taxon>
        <taxon>50 kb inversion clade</taxon>
        <taxon>NPAAA clade</taxon>
        <taxon>Hologalegina</taxon>
        <taxon>IRL clade</taxon>
        <taxon>Trifolieae</taxon>
        <taxon>Medicago</taxon>
    </lineage>
</organism>
<sequence length="76" mass="8240">MTQCNDCNLKMTPNSKVLEANCYNSVIVKASSSGSSKNKLEFFNSLKAKLQLSILTASYPKSLFGSMVITNSNGEI</sequence>
<dbReference type="AlphaFoldDB" id="A2Q1K1"/>
<accession>A2Q1K1</accession>
<name>A2Q1K1_MEDTR</name>